<protein>
    <submittedName>
        <fullName evidence="1">Uncharacterized protein</fullName>
    </submittedName>
</protein>
<evidence type="ECO:0000313" key="2">
    <source>
        <dbReference type="Proteomes" id="UP001162164"/>
    </source>
</evidence>
<gene>
    <name evidence="1" type="ORF">NQ317_009340</name>
</gene>
<accession>A0ABQ9JRU5</accession>
<reference evidence="1" key="1">
    <citation type="journal article" date="2023" name="Insect Mol. Biol.">
        <title>Genome sequencing provides insights into the evolution of gene families encoding plant cell wall-degrading enzymes in longhorned beetles.</title>
        <authorList>
            <person name="Shin N.R."/>
            <person name="Okamura Y."/>
            <person name="Kirsch R."/>
            <person name="Pauchet Y."/>
        </authorList>
    </citation>
    <scope>NUCLEOTIDE SEQUENCE</scope>
    <source>
        <strain evidence="1">MMC_N1</strain>
    </source>
</reference>
<proteinExistence type="predicted"/>
<sequence>MILDSYPSGMNQNYGYRLLKWEGSHTPCTLGSLRMRRTLLAVVIVRDVPKSSSKLTEIREQFNFL</sequence>
<keyword evidence="2" id="KW-1185">Reference proteome</keyword>
<name>A0ABQ9JRU5_9CUCU</name>
<dbReference type="Proteomes" id="UP001162164">
    <property type="component" value="Unassembled WGS sequence"/>
</dbReference>
<dbReference type="EMBL" id="JAPWTJ010000267">
    <property type="protein sequence ID" value="KAJ8980318.1"/>
    <property type="molecule type" value="Genomic_DNA"/>
</dbReference>
<comment type="caution">
    <text evidence="1">The sequence shown here is derived from an EMBL/GenBank/DDBJ whole genome shotgun (WGS) entry which is preliminary data.</text>
</comment>
<evidence type="ECO:0000313" key="1">
    <source>
        <dbReference type="EMBL" id="KAJ8980318.1"/>
    </source>
</evidence>
<organism evidence="1 2">
    <name type="scientific">Molorchus minor</name>
    <dbReference type="NCBI Taxonomy" id="1323400"/>
    <lineage>
        <taxon>Eukaryota</taxon>
        <taxon>Metazoa</taxon>
        <taxon>Ecdysozoa</taxon>
        <taxon>Arthropoda</taxon>
        <taxon>Hexapoda</taxon>
        <taxon>Insecta</taxon>
        <taxon>Pterygota</taxon>
        <taxon>Neoptera</taxon>
        <taxon>Endopterygota</taxon>
        <taxon>Coleoptera</taxon>
        <taxon>Polyphaga</taxon>
        <taxon>Cucujiformia</taxon>
        <taxon>Chrysomeloidea</taxon>
        <taxon>Cerambycidae</taxon>
        <taxon>Lamiinae</taxon>
        <taxon>Monochamini</taxon>
        <taxon>Molorchus</taxon>
    </lineage>
</organism>